<dbReference type="NCBIfam" id="NF003589">
    <property type="entry name" value="PRK05254.1-2"/>
    <property type="match status" value="1"/>
</dbReference>
<proteinExistence type="inferred from homology"/>
<dbReference type="InterPro" id="IPR005122">
    <property type="entry name" value="Uracil-DNA_glycosylase-like"/>
</dbReference>
<evidence type="ECO:0000313" key="8">
    <source>
        <dbReference type="EMBL" id="KAF3530617.1"/>
    </source>
</evidence>
<sequence>MASSTSKTLIDFIHPAKRLKASSFPAVSAASCSRGLCSASKSPPRVVTVTNSVADDSSRSDFNKSVATSKRNLAVCSEKVAKAKAEGSCHVSLNELLVEESWLKALPGELQKPYFKTLSDFLERESKGPLIYPPQHLVFNALNTTPFDRVKAVIIGQVQTIRGYNYQEESSTSTNRRGTPGLLMNNNSHYHGPGQAVGLSFSVPEGEKLPSSLLNIFKELQKDVGCSIPRHGDLQKWAVQGVLLLNAVLTVRSKQPNSHAKKGWEQFTDAVIQSISQQKEGVVFLLWGRYAQEKSKLIDGNKHHILTAAHPSGLSAHRGFFNCRHFSQANQLLEQRGIPPIEWQL</sequence>
<dbReference type="PROSITE" id="PS51257">
    <property type="entry name" value="PROKAR_LIPOPROTEIN"/>
    <property type="match status" value="1"/>
</dbReference>
<evidence type="ECO:0000256" key="4">
    <source>
        <dbReference type="ARBA" id="ARBA00023204"/>
    </source>
</evidence>
<dbReference type="SMART" id="SM00987">
    <property type="entry name" value="UreE_C"/>
    <property type="match status" value="1"/>
</dbReference>
<dbReference type="InterPro" id="IPR036895">
    <property type="entry name" value="Uracil-DNA_glycosylase-like_sf"/>
</dbReference>
<evidence type="ECO:0000259" key="7">
    <source>
        <dbReference type="SMART" id="SM00986"/>
    </source>
</evidence>
<comment type="caution">
    <text evidence="5">Lacks conserved residue(s) required for the propagation of feature annotation.</text>
</comment>
<dbReference type="InterPro" id="IPR002043">
    <property type="entry name" value="UDG_fam1"/>
</dbReference>
<feature type="compositionally biased region" description="Polar residues" evidence="6">
    <location>
        <begin position="167"/>
        <end position="177"/>
    </location>
</feature>
<keyword evidence="4 5" id="KW-0234">DNA repair</keyword>
<name>A0ABQ7BE90_BRACR</name>
<keyword evidence="2 5" id="KW-0227">DNA damage</keyword>
<dbReference type="Pfam" id="PF03167">
    <property type="entry name" value="UDG"/>
    <property type="match status" value="1"/>
</dbReference>
<dbReference type="EMBL" id="QGKV02001507">
    <property type="protein sequence ID" value="KAF3530617.1"/>
    <property type="molecule type" value="Genomic_DNA"/>
</dbReference>
<dbReference type="HAMAP" id="MF_00148">
    <property type="entry name" value="UDG"/>
    <property type="match status" value="1"/>
</dbReference>
<dbReference type="SUPFAM" id="SSF52141">
    <property type="entry name" value="Uracil-DNA glycosylase-like"/>
    <property type="match status" value="2"/>
</dbReference>
<dbReference type="NCBIfam" id="TIGR00628">
    <property type="entry name" value="ung"/>
    <property type="match status" value="1"/>
</dbReference>
<gene>
    <name evidence="8" type="ORF">DY000_02042471</name>
</gene>
<evidence type="ECO:0000256" key="3">
    <source>
        <dbReference type="ARBA" id="ARBA00022801"/>
    </source>
</evidence>
<comment type="similarity">
    <text evidence="1 5">Belongs to the uracil-DNA glycosylase (UDG) superfamily. UNG family.</text>
</comment>
<dbReference type="PANTHER" id="PTHR11264">
    <property type="entry name" value="URACIL-DNA GLYCOSYLASE"/>
    <property type="match status" value="1"/>
</dbReference>
<evidence type="ECO:0000313" key="9">
    <source>
        <dbReference type="Proteomes" id="UP000266723"/>
    </source>
</evidence>
<evidence type="ECO:0000256" key="2">
    <source>
        <dbReference type="ARBA" id="ARBA00022763"/>
    </source>
</evidence>
<dbReference type="NCBIfam" id="NF003588">
    <property type="entry name" value="PRK05254.1-1"/>
    <property type="match status" value="1"/>
</dbReference>
<dbReference type="Proteomes" id="UP000266723">
    <property type="component" value="Unassembled WGS sequence"/>
</dbReference>
<organism evidence="8 9">
    <name type="scientific">Brassica cretica</name>
    <name type="common">Mustard</name>
    <dbReference type="NCBI Taxonomy" id="69181"/>
    <lineage>
        <taxon>Eukaryota</taxon>
        <taxon>Viridiplantae</taxon>
        <taxon>Streptophyta</taxon>
        <taxon>Embryophyta</taxon>
        <taxon>Tracheophyta</taxon>
        <taxon>Spermatophyta</taxon>
        <taxon>Magnoliopsida</taxon>
        <taxon>eudicotyledons</taxon>
        <taxon>Gunneridae</taxon>
        <taxon>Pentapetalae</taxon>
        <taxon>rosids</taxon>
        <taxon>malvids</taxon>
        <taxon>Brassicales</taxon>
        <taxon>Brassicaceae</taxon>
        <taxon>Brassiceae</taxon>
        <taxon>Brassica</taxon>
    </lineage>
</organism>
<dbReference type="Gene3D" id="3.40.470.10">
    <property type="entry name" value="Uracil-DNA glycosylase-like domain"/>
    <property type="match status" value="2"/>
</dbReference>
<comment type="catalytic activity">
    <reaction evidence="5">
        <text>Hydrolyzes single-stranded DNA or mismatched double-stranded DNA and polynucleotides, releasing free uracil.</text>
        <dbReference type="EC" id="3.2.2.27"/>
    </reaction>
</comment>
<evidence type="ECO:0000256" key="5">
    <source>
        <dbReference type="HAMAP-Rule" id="MF_03166"/>
    </source>
</evidence>
<protein>
    <recommendedName>
        <fullName evidence="5">Uracil-DNA glycosylase</fullName>
        <shortName evidence="5">UDG</shortName>
        <ecNumber evidence="5">3.2.2.27</ecNumber>
    </recommendedName>
</protein>
<comment type="subcellular location">
    <subcellularLocation>
        <location evidence="5">Mitochondrion</location>
    </subcellularLocation>
    <subcellularLocation>
        <location evidence="5">Nucleus</location>
    </subcellularLocation>
</comment>
<evidence type="ECO:0000256" key="6">
    <source>
        <dbReference type="SAM" id="MobiDB-lite"/>
    </source>
</evidence>
<feature type="domain" description="Uracil-DNA glycosylase-like" evidence="7">
    <location>
        <begin position="180"/>
        <end position="333"/>
    </location>
</feature>
<dbReference type="EC" id="3.2.2.27" evidence="5"/>
<keyword evidence="5" id="KW-0539">Nucleus</keyword>
<accession>A0ABQ7BE90</accession>
<dbReference type="PANTHER" id="PTHR11264:SF0">
    <property type="entry name" value="URACIL-DNA GLYCOSYLASE"/>
    <property type="match status" value="1"/>
</dbReference>
<keyword evidence="5" id="KW-0496">Mitochondrion</keyword>
<dbReference type="CDD" id="cd10027">
    <property type="entry name" value="UDG-F1-like"/>
    <property type="match status" value="1"/>
</dbReference>
<keyword evidence="9" id="KW-1185">Reference proteome</keyword>
<dbReference type="NCBIfam" id="NF003592">
    <property type="entry name" value="PRK05254.1-5"/>
    <property type="match status" value="1"/>
</dbReference>
<comment type="function">
    <text evidence="5">Excises uracil residues from the DNA which can arise as a result of misincorporation of dUMP residues by DNA polymerase or due to deamination of cytosine.</text>
</comment>
<evidence type="ECO:0000256" key="1">
    <source>
        <dbReference type="ARBA" id="ARBA00008184"/>
    </source>
</evidence>
<comment type="caution">
    <text evidence="8">The sequence shown here is derived from an EMBL/GenBank/DDBJ whole genome shotgun (WGS) entry which is preliminary data.</text>
</comment>
<feature type="region of interest" description="Disordered" evidence="6">
    <location>
        <begin position="167"/>
        <end position="187"/>
    </location>
</feature>
<dbReference type="SMART" id="SM00986">
    <property type="entry name" value="UDG"/>
    <property type="match status" value="1"/>
</dbReference>
<reference evidence="8 9" key="1">
    <citation type="journal article" date="2020" name="BMC Genomics">
        <title>Intraspecific diversification of the crop wild relative Brassica cretica Lam. using demographic model selection.</title>
        <authorList>
            <person name="Kioukis A."/>
            <person name="Michalopoulou V.A."/>
            <person name="Briers L."/>
            <person name="Pirintsos S."/>
            <person name="Studholme D.J."/>
            <person name="Pavlidis P."/>
            <person name="Sarris P.F."/>
        </authorList>
    </citation>
    <scope>NUCLEOTIDE SEQUENCE [LARGE SCALE GENOMIC DNA]</scope>
    <source>
        <strain evidence="9">cv. PFS-1207/04</strain>
    </source>
</reference>
<keyword evidence="3 5" id="KW-0378">Hydrolase</keyword>